<sequence length="112" mass="11953">MLQSASYAVYGPNLTLCTRNSLGATQRRAMASCCSSGRQVTKSECIKKVKNLIHPPAHPCLVLSVKDCLWLRGIAEKTESTSFSVGGLDQVGFIDGNAIILKSVICGFCLAC</sequence>
<dbReference type="Proteomes" id="UP000685013">
    <property type="component" value="Chromosome 5"/>
</dbReference>
<evidence type="ECO:0000313" key="1">
    <source>
        <dbReference type="EMBL" id="KAG6598380.1"/>
    </source>
</evidence>
<proteinExistence type="predicted"/>
<feature type="non-terminal residue" evidence="1">
    <location>
        <position position="1"/>
    </location>
</feature>
<protein>
    <submittedName>
        <fullName evidence="1">Uncharacterized protein</fullName>
    </submittedName>
</protein>
<evidence type="ECO:0000313" key="2">
    <source>
        <dbReference type="Proteomes" id="UP000685013"/>
    </source>
</evidence>
<name>A0AAV6NL28_9ROSI</name>
<dbReference type="AlphaFoldDB" id="A0AAV6NL28"/>
<keyword evidence="2" id="KW-1185">Reference proteome</keyword>
<reference evidence="1 2" key="1">
    <citation type="journal article" date="2021" name="Hortic Res">
        <title>The domestication of Cucurbita argyrosperma as revealed by the genome of its wild relative.</title>
        <authorList>
            <person name="Barrera-Redondo J."/>
            <person name="Sanchez-de la Vega G."/>
            <person name="Aguirre-Liguori J.A."/>
            <person name="Castellanos-Morales G."/>
            <person name="Gutierrez-Guerrero Y.T."/>
            <person name="Aguirre-Dugua X."/>
            <person name="Aguirre-Planter E."/>
            <person name="Tenaillon M.I."/>
            <person name="Lira-Saade R."/>
            <person name="Eguiarte L.E."/>
        </authorList>
    </citation>
    <scope>NUCLEOTIDE SEQUENCE [LARGE SCALE GENOMIC DNA]</scope>
    <source>
        <strain evidence="1">JBR-2021</strain>
    </source>
</reference>
<accession>A0AAV6NL28</accession>
<dbReference type="EMBL" id="JAGKQH010000005">
    <property type="protein sequence ID" value="KAG6598380.1"/>
    <property type="molecule type" value="Genomic_DNA"/>
</dbReference>
<organism evidence="1 2">
    <name type="scientific">Cucurbita argyrosperma subsp. sororia</name>
    <dbReference type="NCBI Taxonomy" id="37648"/>
    <lineage>
        <taxon>Eukaryota</taxon>
        <taxon>Viridiplantae</taxon>
        <taxon>Streptophyta</taxon>
        <taxon>Embryophyta</taxon>
        <taxon>Tracheophyta</taxon>
        <taxon>Spermatophyta</taxon>
        <taxon>Magnoliopsida</taxon>
        <taxon>eudicotyledons</taxon>
        <taxon>Gunneridae</taxon>
        <taxon>Pentapetalae</taxon>
        <taxon>rosids</taxon>
        <taxon>fabids</taxon>
        <taxon>Cucurbitales</taxon>
        <taxon>Cucurbitaceae</taxon>
        <taxon>Cucurbiteae</taxon>
        <taxon>Cucurbita</taxon>
    </lineage>
</organism>
<comment type="caution">
    <text evidence="1">The sequence shown here is derived from an EMBL/GenBank/DDBJ whole genome shotgun (WGS) entry which is preliminary data.</text>
</comment>
<gene>
    <name evidence="1" type="ORF">SDJN03_08158</name>
</gene>